<dbReference type="PANTHER" id="PTHR30509:SF9">
    <property type="entry name" value="MULTIDRUG RESISTANCE PROTEIN MDTO"/>
    <property type="match status" value="1"/>
</dbReference>
<name>A0A9E7KXE3_9LILI</name>
<keyword evidence="4 9" id="KW-0812">Transmembrane</keyword>
<evidence type="ECO:0000256" key="2">
    <source>
        <dbReference type="ARBA" id="ARBA00022448"/>
    </source>
</evidence>
<evidence type="ECO:0000256" key="6">
    <source>
        <dbReference type="ARBA" id="ARBA00023136"/>
    </source>
</evidence>
<reference evidence="10" key="1">
    <citation type="submission" date="2022-05" db="EMBL/GenBank/DDBJ databases">
        <title>The Musa troglodytarum L. genome provides insights into the mechanism of non-climacteric behaviour and enrichment of carotenoids.</title>
        <authorList>
            <person name="Wang J."/>
        </authorList>
    </citation>
    <scope>NUCLEOTIDE SEQUENCE</scope>
    <source>
        <tissue evidence="10">Leaf</tissue>
    </source>
</reference>
<protein>
    <submittedName>
        <fullName evidence="10">Uncharacterized protein</fullName>
    </submittedName>
</protein>
<dbReference type="PANTHER" id="PTHR30509">
    <property type="entry name" value="P-HYDROXYBENZOIC ACID EFFLUX PUMP SUBUNIT-RELATED"/>
    <property type="match status" value="1"/>
</dbReference>
<dbReference type="Proteomes" id="UP001055439">
    <property type="component" value="Chromosome 8"/>
</dbReference>
<evidence type="ECO:0000256" key="8">
    <source>
        <dbReference type="SAM" id="MobiDB-lite"/>
    </source>
</evidence>
<dbReference type="AlphaFoldDB" id="A0A9E7KXE3"/>
<keyword evidence="11" id="KW-1185">Reference proteome</keyword>
<keyword evidence="2" id="KW-0813">Transport</keyword>
<organism evidence="10 11">
    <name type="scientific">Musa troglodytarum</name>
    <name type="common">fe'i banana</name>
    <dbReference type="NCBI Taxonomy" id="320322"/>
    <lineage>
        <taxon>Eukaryota</taxon>
        <taxon>Viridiplantae</taxon>
        <taxon>Streptophyta</taxon>
        <taxon>Embryophyta</taxon>
        <taxon>Tracheophyta</taxon>
        <taxon>Spermatophyta</taxon>
        <taxon>Magnoliopsida</taxon>
        <taxon>Liliopsida</taxon>
        <taxon>Zingiberales</taxon>
        <taxon>Musaceae</taxon>
        <taxon>Musa</taxon>
    </lineage>
</organism>
<dbReference type="Pfam" id="PF04632">
    <property type="entry name" value="FUSC"/>
    <property type="match status" value="1"/>
</dbReference>
<keyword evidence="3" id="KW-1003">Cell membrane</keyword>
<evidence type="ECO:0000256" key="7">
    <source>
        <dbReference type="SAM" id="Coils"/>
    </source>
</evidence>
<dbReference type="EMBL" id="CP097510">
    <property type="protein sequence ID" value="URE32916.1"/>
    <property type="molecule type" value="Genomic_DNA"/>
</dbReference>
<evidence type="ECO:0000256" key="5">
    <source>
        <dbReference type="ARBA" id="ARBA00022989"/>
    </source>
</evidence>
<feature type="transmembrane region" description="Helical" evidence="9">
    <location>
        <begin position="104"/>
        <end position="124"/>
    </location>
</feature>
<dbReference type="OrthoDB" id="68611at2759"/>
<evidence type="ECO:0000313" key="10">
    <source>
        <dbReference type="EMBL" id="URE32916.1"/>
    </source>
</evidence>
<feature type="transmembrane region" description="Helical" evidence="9">
    <location>
        <begin position="183"/>
        <end position="209"/>
    </location>
</feature>
<proteinExistence type="predicted"/>
<feature type="region of interest" description="Disordered" evidence="8">
    <location>
        <begin position="1"/>
        <end position="32"/>
    </location>
</feature>
<evidence type="ECO:0000256" key="9">
    <source>
        <dbReference type="SAM" id="Phobius"/>
    </source>
</evidence>
<evidence type="ECO:0000256" key="1">
    <source>
        <dbReference type="ARBA" id="ARBA00004651"/>
    </source>
</evidence>
<accession>A0A9E7KXE3</accession>
<feature type="coiled-coil region" evidence="7">
    <location>
        <begin position="769"/>
        <end position="822"/>
    </location>
</feature>
<feature type="transmembrane region" description="Helical" evidence="9">
    <location>
        <begin position="78"/>
        <end position="97"/>
    </location>
</feature>
<evidence type="ECO:0000256" key="3">
    <source>
        <dbReference type="ARBA" id="ARBA00022475"/>
    </source>
</evidence>
<dbReference type="InterPro" id="IPR006726">
    <property type="entry name" value="PHBA_efflux_AaeB/fusaric-R"/>
</dbReference>
<dbReference type="GO" id="GO:0022857">
    <property type="term" value="F:transmembrane transporter activity"/>
    <property type="evidence" value="ECO:0007669"/>
    <property type="project" value="InterPro"/>
</dbReference>
<keyword evidence="7" id="KW-0175">Coiled coil</keyword>
<feature type="transmembrane region" description="Helical" evidence="9">
    <location>
        <begin position="130"/>
        <end position="148"/>
    </location>
</feature>
<gene>
    <name evidence="10" type="ORF">MUK42_07380</name>
</gene>
<feature type="transmembrane region" description="Helical" evidence="9">
    <location>
        <begin position="160"/>
        <end position="177"/>
    </location>
</feature>
<dbReference type="GO" id="GO:0005886">
    <property type="term" value="C:plasma membrane"/>
    <property type="evidence" value="ECO:0007669"/>
    <property type="project" value="UniProtKB-SubCell"/>
</dbReference>
<evidence type="ECO:0000256" key="4">
    <source>
        <dbReference type="ARBA" id="ARBA00022692"/>
    </source>
</evidence>
<keyword evidence="6 9" id="KW-0472">Membrane</keyword>
<evidence type="ECO:0000313" key="11">
    <source>
        <dbReference type="Proteomes" id="UP001055439"/>
    </source>
</evidence>
<sequence length="843" mass="92552">MSSNITAILSPPPAPRSTLETRPTDASTATATVATPFPPDHACSLWRSRVGSALRTALALTMIGVATVYGPATLRSYVTFPAFSYVVAMLIVGEATLGDSLHGTASAFYGTLLGVLPAVLTLLVLPAQGFSIAGITLTVSLSAFVVALPESTSLITKRIALGQIVIIYVATFGQNAYSGHAKAILHLAQVAASTALGVVASVIALLFPYPRLASCEISKKSKLYREMVTVRLSLLVNAFFVENKSCMVSLISQVRCLTSASTKVLQNINLKQIVSGRPQAALKWERPPLSFSSTAPVEPSEQLQEIETPLKGMEMAISSVTAVHFSDHQFKRDMISLRNLINLRLIQDSYMDPCEIVDKTTLPPLPTLPHDPRDLPSFFFLFCMFLLHNRSHAPLFVEAGQESKIMPTTDQTENSCKEEPGTRRIKIPWYMSLRRERLIVALKCSLSLGLAVLFGLVYSKENGFWSGLTVAITMTPWREATFRLANVRAQGTAIGSVYGVLGALISQNLMELRFLVLVPWITFASFLQRSRMYGPAGGIAAMFSALVILGRRNYGSPTAFAIARLTETFIGFSCSAFVELLLQPVRASTLAREQLSQSLKMLSECVESLVPCVGSMAPKEKEKKLRVKVNALRKYVQEAEAEPNFWFLPFPVACYKKLCASMTKMVDLLHFLAKSTMLLTEYSHGLADVCDDIPDSIVGEHLVHLKKLICSSAKCFAEALQVKSLARLEKEWKRKHIPDVETGKVEGPYVYGVMGADGEECQKLIASFLQQANELMDKLDMSIDEILKNQLVLCLATVGFCMEGLMKETKELEMQILELVQRENPGSHINLYAICCKAKEMST</sequence>
<keyword evidence="5 9" id="KW-1133">Transmembrane helix</keyword>
<comment type="subcellular location">
    <subcellularLocation>
        <location evidence="1">Cell membrane</location>
        <topology evidence="1">Multi-pass membrane protein</topology>
    </subcellularLocation>
</comment>